<name>A0A151NBY7_ALLMI</name>
<evidence type="ECO:0000256" key="12">
    <source>
        <dbReference type="ARBA" id="ARBA00037870"/>
    </source>
</evidence>
<dbReference type="Proteomes" id="UP000050525">
    <property type="component" value="Unassembled WGS sequence"/>
</dbReference>
<evidence type="ECO:0000256" key="5">
    <source>
        <dbReference type="ARBA" id="ARBA00022723"/>
    </source>
</evidence>
<evidence type="ECO:0000256" key="7">
    <source>
        <dbReference type="ARBA" id="ARBA00022837"/>
    </source>
</evidence>
<keyword evidence="5" id="KW-0479">Metal-binding</keyword>
<dbReference type="GO" id="GO:0005759">
    <property type="term" value="C:mitochondrial matrix"/>
    <property type="evidence" value="ECO:0007669"/>
    <property type="project" value="UniProtKB-SubCell"/>
</dbReference>
<keyword evidence="11" id="KW-0514">Muscle protein</keyword>
<keyword evidence="10" id="KW-0472">Membrane</keyword>
<dbReference type="PROSITE" id="PS00863">
    <property type="entry name" value="CALSEQUESTRIN_1"/>
    <property type="match status" value="1"/>
</dbReference>
<evidence type="ECO:0000256" key="14">
    <source>
        <dbReference type="RuleBase" id="RU000648"/>
    </source>
</evidence>
<feature type="signal peptide" evidence="15">
    <location>
        <begin position="1"/>
        <end position="22"/>
    </location>
</feature>
<dbReference type="GO" id="GO:0033018">
    <property type="term" value="C:sarcoplasmic reticulum lumen"/>
    <property type="evidence" value="ECO:0007669"/>
    <property type="project" value="UniProtKB-SubCell"/>
</dbReference>
<dbReference type="PANTHER" id="PTHR10033">
    <property type="entry name" value="CALSEQUESTRIN"/>
    <property type="match status" value="1"/>
</dbReference>
<dbReference type="Pfam" id="PF01216">
    <property type="entry name" value="Calsequestrin"/>
    <property type="match status" value="1"/>
</dbReference>
<dbReference type="PANTHER" id="PTHR10033:SF14">
    <property type="entry name" value="CALSEQUESTRIN-1"/>
    <property type="match status" value="1"/>
</dbReference>
<evidence type="ECO:0000256" key="6">
    <source>
        <dbReference type="ARBA" id="ARBA00022824"/>
    </source>
</evidence>
<comment type="similarity">
    <text evidence="4 14">Belongs to the calsequestrin family.</text>
</comment>
<evidence type="ECO:0000256" key="8">
    <source>
        <dbReference type="ARBA" id="ARBA00022951"/>
    </source>
</evidence>
<dbReference type="EMBL" id="AKHW03003589">
    <property type="protein sequence ID" value="KYO34139.1"/>
    <property type="molecule type" value="Genomic_DNA"/>
</dbReference>
<evidence type="ECO:0000256" key="2">
    <source>
        <dbReference type="ARBA" id="ARBA00004305"/>
    </source>
</evidence>
<keyword evidence="15" id="KW-0732">Signal</keyword>
<keyword evidence="6" id="KW-0256">Endoplasmic reticulum</keyword>
<proteinExistence type="inferred from homology"/>
<dbReference type="GO" id="GO:0030018">
    <property type="term" value="C:Z disc"/>
    <property type="evidence" value="ECO:0007669"/>
    <property type="project" value="TreeGrafter"/>
</dbReference>
<dbReference type="STRING" id="8496.A0A151NBY7"/>
<feature type="chain" id="PRO_5007585923" description="Calsequestrin" evidence="15">
    <location>
        <begin position="23"/>
        <end position="104"/>
    </location>
</feature>
<evidence type="ECO:0000313" key="17">
    <source>
        <dbReference type="Proteomes" id="UP000050525"/>
    </source>
</evidence>
<evidence type="ECO:0000256" key="15">
    <source>
        <dbReference type="SAM" id="SignalP"/>
    </source>
</evidence>
<dbReference type="Gene3D" id="3.40.30.10">
    <property type="entry name" value="Glutaredoxin"/>
    <property type="match status" value="1"/>
</dbReference>
<comment type="caution">
    <text evidence="16">The sequence shown here is derived from an EMBL/GenBank/DDBJ whole genome shotgun (WGS) entry which is preliminary data.</text>
</comment>
<gene>
    <name evidence="16" type="ORF">Y1Q_0011371</name>
</gene>
<dbReference type="InterPro" id="IPR001393">
    <property type="entry name" value="Calsequestrin"/>
</dbReference>
<keyword evidence="17" id="KW-1185">Reference proteome</keyword>
<sequence>MQWLRLALAALLLAVGSPGAWGEEGLDFPEYDGVDRVIDVNAKNYKAVLKKYEILALLYHDPVGDDKASQRQFEMEELILEVTAEGLAGRKEEEGLVLSNPSAP</sequence>
<keyword evidence="8" id="KW-0703">Sarcoplasmic reticulum</keyword>
<dbReference type="GO" id="GO:0014809">
    <property type="term" value="P:regulation of skeletal muscle contraction by regulation of release of sequestered calcium ion"/>
    <property type="evidence" value="ECO:0007669"/>
    <property type="project" value="TreeGrafter"/>
</dbReference>
<comment type="function">
    <text evidence="13">Calsequestrin is a high-capacity, moderate affinity, calcium-binding protein and thus acts as an internal calcium store in muscle. Calcium ions are bound by clusters of acidic residues at the protein surface, often at the interface between subunits. Can bind around 80 Ca(2+) ions. Regulates the release of lumenal Ca(2+) via the calcium release channel RYR1; this plays an important role in triggering muscle contraction. Negatively regulates store-operated Ca(2+) entry (SOCE) activity.</text>
</comment>
<dbReference type="GO" id="GO:0005509">
    <property type="term" value="F:calcium ion binding"/>
    <property type="evidence" value="ECO:0007669"/>
    <property type="project" value="InterPro"/>
</dbReference>
<keyword evidence="7 14" id="KW-0106">Calcium</keyword>
<protein>
    <recommendedName>
        <fullName evidence="14">Calsequestrin</fullName>
    </recommendedName>
</protein>
<evidence type="ECO:0000256" key="10">
    <source>
        <dbReference type="ARBA" id="ARBA00023136"/>
    </source>
</evidence>
<evidence type="ECO:0000256" key="11">
    <source>
        <dbReference type="ARBA" id="ARBA00023179"/>
    </source>
</evidence>
<dbReference type="PRINTS" id="PR00312">
    <property type="entry name" value="CALSEQUESTRN"/>
</dbReference>
<evidence type="ECO:0000256" key="1">
    <source>
        <dbReference type="ARBA" id="ARBA00004240"/>
    </source>
</evidence>
<dbReference type="AlphaFoldDB" id="A0A151NBY7"/>
<keyword evidence="9" id="KW-0496">Mitochondrion</keyword>
<evidence type="ECO:0000313" key="16">
    <source>
        <dbReference type="EMBL" id="KYO34139.1"/>
    </source>
</evidence>
<accession>A0A151NBY7</accession>
<comment type="subcellular location">
    <subcellularLocation>
        <location evidence="1">Endoplasmic reticulum</location>
    </subcellularLocation>
    <subcellularLocation>
        <location evidence="2">Mitochondrion matrix</location>
    </subcellularLocation>
    <subcellularLocation>
        <location evidence="3">Sarcoplasmic reticulum lumen</location>
    </subcellularLocation>
    <subcellularLocation>
        <location evidence="12">Sarcoplasmic reticulum membrane</location>
        <topology evidence="12">Peripheral membrane protein</topology>
        <orientation evidence="12">Lumenal side</orientation>
    </subcellularLocation>
</comment>
<dbReference type="InterPro" id="IPR018233">
    <property type="entry name" value="Calsequestrin_CS"/>
</dbReference>
<evidence type="ECO:0000256" key="4">
    <source>
        <dbReference type="ARBA" id="ARBA00010987"/>
    </source>
</evidence>
<evidence type="ECO:0000256" key="9">
    <source>
        <dbReference type="ARBA" id="ARBA00023128"/>
    </source>
</evidence>
<evidence type="ECO:0000256" key="3">
    <source>
        <dbReference type="ARBA" id="ARBA00004564"/>
    </source>
</evidence>
<evidence type="ECO:0000256" key="13">
    <source>
        <dbReference type="ARBA" id="ARBA00045967"/>
    </source>
</evidence>
<organism evidence="16 17">
    <name type="scientific">Alligator mississippiensis</name>
    <name type="common">American alligator</name>
    <dbReference type="NCBI Taxonomy" id="8496"/>
    <lineage>
        <taxon>Eukaryota</taxon>
        <taxon>Metazoa</taxon>
        <taxon>Chordata</taxon>
        <taxon>Craniata</taxon>
        <taxon>Vertebrata</taxon>
        <taxon>Euteleostomi</taxon>
        <taxon>Archelosauria</taxon>
        <taxon>Archosauria</taxon>
        <taxon>Crocodylia</taxon>
        <taxon>Alligatoridae</taxon>
        <taxon>Alligatorinae</taxon>
        <taxon>Alligator</taxon>
    </lineage>
</organism>
<reference evidence="16 17" key="1">
    <citation type="journal article" date="2012" name="Genome Biol.">
        <title>Sequencing three crocodilian genomes to illuminate the evolution of archosaurs and amniotes.</title>
        <authorList>
            <person name="St John J.A."/>
            <person name="Braun E.L."/>
            <person name="Isberg S.R."/>
            <person name="Miles L.G."/>
            <person name="Chong A.Y."/>
            <person name="Gongora J."/>
            <person name="Dalzell P."/>
            <person name="Moran C."/>
            <person name="Bed'hom B."/>
            <person name="Abzhanov A."/>
            <person name="Burgess S.C."/>
            <person name="Cooksey A.M."/>
            <person name="Castoe T.A."/>
            <person name="Crawford N.G."/>
            <person name="Densmore L.D."/>
            <person name="Drew J.C."/>
            <person name="Edwards S.V."/>
            <person name="Faircloth B.C."/>
            <person name="Fujita M.K."/>
            <person name="Greenwold M.J."/>
            <person name="Hoffmann F.G."/>
            <person name="Howard J.M."/>
            <person name="Iguchi T."/>
            <person name="Janes D.E."/>
            <person name="Khan S.Y."/>
            <person name="Kohno S."/>
            <person name="de Koning A.J."/>
            <person name="Lance S.L."/>
            <person name="McCarthy F.M."/>
            <person name="McCormack J.E."/>
            <person name="Merchant M.E."/>
            <person name="Peterson D.G."/>
            <person name="Pollock D.D."/>
            <person name="Pourmand N."/>
            <person name="Raney B.J."/>
            <person name="Roessler K.A."/>
            <person name="Sanford J.R."/>
            <person name="Sawyer R.H."/>
            <person name="Schmidt C.J."/>
            <person name="Triplett E.W."/>
            <person name="Tuberville T.D."/>
            <person name="Venegas-Anaya M."/>
            <person name="Howard J.T."/>
            <person name="Jarvis E.D."/>
            <person name="Guillette L.J.Jr."/>
            <person name="Glenn T.C."/>
            <person name="Green R.E."/>
            <person name="Ray D.A."/>
        </authorList>
    </citation>
    <scope>NUCLEOTIDE SEQUENCE [LARGE SCALE GENOMIC DNA]</scope>
    <source>
        <strain evidence="16">KSC_2009_1</strain>
    </source>
</reference>
<dbReference type="GO" id="GO:0033017">
    <property type="term" value="C:sarcoplasmic reticulum membrane"/>
    <property type="evidence" value="ECO:0007669"/>
    <property type="project" value="UniProtKB-SubCell"/>
</dbReference>